<reference evidence="7" key="1">
    <citation type="journal article" date="2010" name="ISME J.">
        <title>Metagenome of the Mediterranean deep chlorophyll maximum studied by direct and fosmid library 454 pyrosequencing.</title>
        <authorList>
            <person name="Ghai R."/>
            <person name="Martin-Cuadrado A.B."/>
            <person name="Molto A.G."/>
            <person name="Heredia I.G."/>
            <person name="Cabrera R."/>
            <person name="Martin J."/>
            <person name="Verdu M."/>
            <person name="Deschamps P."/>
            <person name="Moreira D."/>
            <person name="Lopez-Garcia P."/>
            <person name="Mira A."/>
            <person name="Rodriguez-Valera F."/>
        </authorList>
    </citation>
    <scope>NUCLEOTIDE SEQUENCE</scope>
</reference>
<evidence type="ECO:0000256" key="4">
    <source>
        <dbReference type="ARBA" id="ARBA00022801"/>
    </source>
</evidence>
<dbReference type="InterPro" id="IPR017853">
    <property type="entry name" value="GH"/>
</dbReference>
<feature type="domain" description="Glycoside hydrolase family 3 N-terminal" evidence="6">
    <location>
        <begin position="18"/>
        <end position="254"/>
    </location>
</feature>
<protein>
    <recommendedName>
        <fullName evidence="3">beta-N-acetylhexosaminidase</fullName>
        <ecNumber evidence="3">3.2.1.52</ecNumber>
    </recommendedName>
</protein>
<dbReference type="GO" id="GO:0009254">
    <property type="term" value="P:peptidoglycan turnover"/>
    <property type="evidence" value="ECO:0007669"/>
    <property type="project" value="TreeGrafter"/>
</dbReference>
<evidence type="ECO:0000256" key="1">
    <source>
        <dbReference type="ARBA" id="ARBA00001231"/>
    </source>
</evidence>
<evidence type="ECO:0000256" key="5">
    <source>
        <dbReference type="ARBA" id="ARBA00023295"/>
    </source>
</evidence>
<dbReference type="Gene3D" id="3.20.20.300">
    <property type="entry name" value="Glycoside hydrolase, family 3, N-terminal domain"/>
    <property type="match status" value="1"/>
</dbReference>
<keyword evidence="5" id="KW-0326">Glycosidase</keyword>
<dbReference type="AlphaFoldDB" id="D6PCF9"/>
<accession>D6PCF9</accession>
<dbReference type="GO" id="GO:0005975">
    <property type="term" value="P:carbohydrate metabolic process"/>
    <property type="evidence" value="ECO:0007669"/>
    <property type="project" value="InterPro"/>
</dbReference>
<dbReference type="EMBL" id="GU942981">
    <property type="protein sequence ID" value="ADD93410.1"/>
    <property type="molecule type" value="Genomic_DNA"/>
</dbReference>
<comment type="catalytic activity">
    <reaction evidence="1">
        <text>Hydrolysis of terminal non-reducing N-acetyl-D-hexosamine residues in N-acetyl-beta-D-hexosaminides.</text>
        <dbReference type="EC" id="3.2.1.52"/>
    </reaction>
</comment>
<dbReference type="EC" id="3.2.1.52" evidence="3"/>
<dbReference type="PANTHER" id="PTHR30480">
    <property type="entry name" value="BETA-HEXOSAMINIDASE-RELATED"/>
    <property type="match status" value="1"/>
</dbReference>
<dbReference type="SUPFAM" id="SSF51445">
    <property type="entry name" value="(Trans)glycosidases"/>
    <property type="match status" value="1"/>
</dbReference>
<sequence>MNRLKPVYGFHETKSAKYLGDINNLDSTYYYAKKTSDLLKELGVNVNFAPVVDLAINTSNFIYNAERSFGRDSDKVYYHSRNFINAHRENDIITVLKHFPGHGSSTTDTHKEFTDVSDSWIVEELFPYHKLMLEDKVDGIMTSHVVNSKIDDSMLPATLSEKSINKLLREFLDYEGVVFSDDMQMGAITRNFGLKESVVYAINAGVDVLIFSNNQVYKDLVYPEEVINIIEEGVRNGEVSLLRINESFRRIQNLKKKINLIN</sequence>
<dbReference type="GO" id="GO:0004563">
    <property type="term" value="F:beta-N-acetylhexosaminidase activity"/>
    <property type="evidence" value="ECO:0007669"/>
    <property type="project" value="UniProtKB-EC"/>
</dbReference>
<proteinExistence type="inferred from homology"/>
<keyword evidence="4 7" id="KW-0378">Hydrolase</keyword>
<dbReference type="InterPro" id="IPR001764">
    <property type="entry name" value="Glyco_hydro_3_N"/>
</dbReference>
<name>D6PCF9_9BACT</name>
<dbReference type="InterPro" id="IPR050226">
    <property type="entry name" value="NagZ_Beta-hexosaminidase"/>
</dbReference>
<comment type="similarity">
    <text evidence="2">Belongs to the glycosyl hydrolase 3 family.</text>
</comment>
<dbReference type="Pfam" id="PF00933">
    <property type="entry name" value="Glyco_hydro_3"/>
    <property type="match status" value="1"/>
</dbReference>
<evidence type="ECO:0000313" key="7">
    <source>
        <dbReference type="EMBL" id="ADD93410.1"/>
    </source>
</evidence>
<evidence type="ECO:0000256" key="3">
    <source>
        <dbReference type="ARBA" id="ARBA00012663"/>
    </source>
</evidence>
<evidence type="ECO:0000256" key="2">
    <source>
        <dbReference type="ARBA" id="ARBA00005336"/>
    </source>
</evidence>
<evidence type="ECO:0000259" key="6">
    <source>
        <dbReference type="Pfam" id="PF00933"/>
    </source>
</evidence>
<organism evidence="7">
    <name type="scientific">uncultured marine bacterium MedDCM-OCT-S04-C102</name>
    <dbReference type="NCBI Taxonomy" id="743048"/>
    <lineage>
        <taxon>Bacteria</taxon>
        <taxon>environmental samples</taxon>
    </lineage>
</organism>
<dbReference type="InterPro" id="IPR036962">
    <property type="entry name" value="Glyco_hydro_3_N_sf"/>
</dbReference>
<dbReference type="CAZy" id="GH3">
    <property type="family name" value="Glycoside Hydrolase Family 3"/>
</dbReference>
<dbReference type="PANTHER" id="PTHR30480:SF13">
    <property type="entry name" value="BETA-HEXOSAMINIDASE"/>
    <property type="match status" value="1"/>
</dbReference>